<dbReference type="Pfam" id="PF16976">
    <property type="entry name" value="RcpC"/>
    <property type="match status" value="1"/>
</dbReference>
<evidence type="ECO:0000259" key="2">
    <source>
        <dbReference type="SMART" id="SM00858"/>
    </source>
</evidence>
<evidence type="ECO:0000313" key="3">
    <source>
        <dbReference type="EMBL" id="BAE52544.1"/>
    </source>
</evidence>
<name>Q2W0T1_PARM1</name>
<dbReference type="CDD" id="cd11614">
    <property type="entry name" value="SAF_CpaB_FlgA_like"/>
    <property type="match status" value="1"/>
</dbReference>
<dbReference type="Proteomes" id="UP000007058">
    <property type="component" value="Chromosome"/>
</dbReference>
<evidence type="ECO:0000256" key="1">
    <source>
        <dbReference type="SAM" id="MobiDB-lite"/>
    </source>
</evidence>
<accession>Q2W0T1</accession>
<sequence>MRPIVIIVVVAALAAGGTAMLAKSWLDRQEARRAKAADEPATVEILIINRDVPSGAALAGDDLRYESWPKAAVSPRLVTRKPGEDSKAAFVGMIARRPLAEGEPVSAATTFRPEASGVMAGLLAPGMRAISIAITNPTAVSGFVTPGDRVDVVLASDIKKSEEGINAEAGSGLLLRYGAETVLADLRVLAIDQQITRGRDGAPIQGKTATLEVTPKQAEILTVAGMMGTLQLSLRPQRGEDGAAKPAMGEVLDFTADLEAGKVLQAVVGFKPKAERSAAPAPTGVRVNRAGQISSEGMGR</sequence>
<feature type="domain" description="SAF" evidence="2">
    <location>
        <begin position="43"/>
        <end position="111"/>
    </location>
</feature>
<dbReference type="RefSeq" id="WP_011386096.1">
    <property type="nucleotide sequence ID" value="NC_007626.1"/>
</dbReference>
<evidence type="ECO:0000313" key="4">
    <source>
        <dbReference type="Proteomes" id="UP000007058"/>
    </source>
</evidence>
<dbReference type="AlphaFoldDB" id="Q2W0T1"/>
<dbReference type="OrthoDB" id="163768at2"/>
<dbReference type="Pfam" id="PF08666">
    <property type="entry name" value="SAF"/>
    <property type="match status" value="1"/>
</dbReference>
<dbReference type="InterPro" id="IPR017592">
    <property type="entry name" value="Pilus_assmbl_Flp-typ_CpaB"/>
</dbReference>
<protein>
    <submittedName>
        <fullName evidence="3">Flp pilus assembly protein CpaB</fullName>
    </submittedName>
</protein>
<organism evidence="3 4">
    <name type="scientific">Paramagnetospirillum magneticum (strain ATCC 700264 / AMB-1)</name>
    <name type="common">Magnetospirillum magneticum</name>
    <dbReference type="NCBI Taxonomy" id="342108"/>
    <lineage>
        <taxon>Bacteria</taxon>
        <taxon>Pseudomonadati</taxon>
        <taxon>Pseudomonadota</taxon>
        <taxon>Alphaproteobacteria</taxon>
        <taxon>Rhodospirillales</taxon>
        <taxon>Magnetospirillaceae</taxon>
        <taxon>Paramagnetospirillum</taxon>
    </lineage>
</organism>
<dbReference type="EMBL" id="AP007255">
    <property type="protein sequence ID" value="BAE52544.1"/>
    <property type="molecule type" value="Genomic_DNA"/>
</dbReference>
<dbReference type="NCBIfam" id="TIGR03177">
    <property type="entry name" value="pilus_cpaB"/>
    <property type="match status" value="1"/>
</dbReference>
<reference evidence="3 4" key="1">
    <citation type="journal article" date="2005" name="DNA Res.">
        <title>Complete genome sequence of the facultative anaerobic magnetotactic bacterium Magnetospirillum sp. strain AMB-1.</title>
        <authorList>
            <person name="Matsunaga T."/>
            <person name="Okamura Y."/>
            <person name="Fukuda Y."/>
            <person name="Wahyudi A.T."/>
            <person name="Murase Y."/>
            <person name="Takeyama H."/>
        </authorList>
    </citation>
    <scope>NUCLEOTIDE SEQUENCE [LARGE SCALE GENOMIC DNA]</scope>
    <source>
        <strain evidence="4">ATCC 700264 / AMB-1</strain>
    </source>
</reference>
<dbReference type="InterPro" id="IPR031571">
    <property type="entry name" value="RcpC_dom"/>
</dbReference>
<feature type="compositionally biased region" description="Polar residues" evidence="1">
    <location>
        <begin position="291"/>
        <end position="300"/>
    </location>
</feature>
<keyword evidence="4" id="KW-1185">Reference proteome</keyword>
<feature type="region of interest" description="Disordered" evidence="1">
    <location>
        <begin position="275"/>
        <end position="300"/>
    </location>
</feature>
<dbReference type="KEGG" id="mag:amb3740"/>
<dbReference type="SMART" id="SM00858">
    <property type="entry name" value="SAF"/>
    <property type="match status" value="1"/>
</dbReference>
<gene>
    <name evidence="3" type="ordered locus">amb3740</name>
</gene>
<dbReference type="InterPro" id="IPR013974">
    <property type="entry name" value="SAF"/>
</dbReference>
<dbReference type="STRING" id="342108.amb3740"/>
<proteinExistence type="predicted"/>
<dbReference type="HOGENOM" id="CLU_057068_1_1_5"/>